<reference evidence="2" key="1">
    <citation type="journal article" date="2020" name="Stud. Mycol.">
        <title>101 Dothideomycetes genomes: a test case for predicting lifestyles and emergence of pathogens.</title>
        <authorList>
            <person name="Haridas S."/>
            <person name="Albert R."/>
            <person name="Binder M."/>
            <person name="Bloem J."/>
            <person name="Labutti K."/>
            <person name="Salamov A."/>
            <person name="Andreopoulos B."/>
            <person name="Baker S."/>
            <person name="Barry K."/>
            <person name="Bills G."/>
            <person name="Bluhm B."/>
            <person name="Cannon C."/>
            <person name="Castanera R."/>
            <person name="Culley D."/>
            <person name="Daum C."/>
            <person name="Ezra D."/>
            <person name="Gonzalez J."/>
            <person name="Henrissat B."/>
            <person name="Kuo A."/>
            <person name="Liang C."/>
            <person name="Lipzen A."/>
            <person name="Lutzoni F."/>
            <person name="Magnuson J."/>
            <person name="Mondo S."/>
            <person name="Nolan M."/>
            <person name="Ohm R."/>
            <person name="Pangilinan J."/>
            <person name="Park H.-J."/>
            <person name="Ramirez L."/>
            <person name="Alfaro M."/>
            <person name="Sun H."/>
            <person name="Tritt A."/>
            <person name="Yoshinaga Y."/>
            <person name="Zwiers L.-H."/>
            <person name="Turgeon B."/>
            <person name="Goodwin S."/>
            <person name="Spatafora J."/>
            <person name="Crous P."/>
            <person name="Grigoriev I."/>
        </authorList>
    </citation>
    <scope>NUCLEOTIDE SEQUENCE</scope>
    <source>
        <strain evidence="2">CBS 122681</strain>
    </source>
</reference>
<evidence type="ECO:0000313" key="3">
    <source>
        <dbReference type="Proteomes" id="UP000799324"/>
    </source>
</evidence>
<proteinExistence type="predicted"/>
<name>A0A6A6T7X8_9PLEO</name>
<feature type="region of interest" description="Disordered" evidence="1">
    <location>
        <begin position="379"/>
        <end position="410"/>
    </location>
</feature>
<dbReference type="EMBL" id="MU004349">
    <property type="protein sequence ID" value="KAF2655417.1"/>
    <property type="molecule type" value="Genomic_DNA"/>
</dbReference>
<protein>
    <submittedName>
        <fullName evidence="2">Uncharacterized protein</fullName>
    </submittedName>
</protein>
<dbReference type="AlphaFoldDB" id="A0A6A6T7X8"/>
<dbReference type="Proteomes" id="UP000799324">
    <property type="component" value="Unassembled WGS sequence"/>
</dbReference>
<accession>A0A6A6T7X8</accession>
<gene>
    <name evidence="2" type="ORF">K491DRAFT_692887</name>
</gene>
<evidence type="ECO:0000256" key="1">
    <source>
        <dbReference type="SAM" id="MobiDB-lite"/>
    </source>
</evidence>
<organism evidence="2 3">
    <name type="scientific">Lophiostoma macrostomum CBS 122681</name>
    <dbReference type="NCBI Taxonomy" id="1314788"/>
    <lineage>
        <taxon>Eukaryota</taxon>
        <taxon>Fungi</taxon>
        <taxon>Dikarya</taxon>
        <taxon>Ascomycota</taxon>
        <taxon>Pezizomycotina</taxon>
        <taxon>Dothideomycetes</taxon>
        <taxon>Pleosporomycetidae</taxon>
        <taxon>Pleosporales</taxon>
        <taxon>Lophiostomataceae</taxon>
        <taxon>Lophiostoma</taxon>
    </lineage>
</organism>
<evidence type="ECO:0000313" key="2">
    <source>
        <dbReference type="EMBL" id="KAF2655417.1"/>
    </source>
</evidence>
<sequence>MDEPTWRMRTVTMLFSMHEEVVKHLIDGNIALAFHKQENPVHPLYSSSPWVERSKGEFPCAYARVFCDTRTGLSPTPKHLRRVIAALRCYIEVDPDWVDQSLRIDNVNYHTNSRVRDIEQGQHWYLSTSGGQRISDRCDRVAHFCDALSARLDKLPTADDNHPVAHAFHHIGVTKSFEKRMAQHGALNSGSSWFMSLFQAVCRVILQDEDATWGFEDYVLFFFADMTEVAIGEVLFTILADASHKDGWGFEVHPAGINVSSTELGDKTAREAHEFWNHCKAWRTSSANTPFQRNQINEKQKLDRYSRKWEMRVADATAGLPAKRREIQRLKEKGRAMDLENRRIVEENLRESEKSLMKLKRYITPGLYDRYQQEFTRIRESMPHIDGDSEDDDPDSRVVESVESSAGKYA</sequence>
<keyword evidence="3" id="KW-1185">Reference proteome</keyword>
<feature type="compositionally biased region" description="Low complexity" evidence="1">
    <location>
        <begin position="401"/>
        <end position="410"/>
    </location>
</feature>